<dbReference type="InterPro" id="IPR013762">
    <property type="entry name" value="Integrase-like_cat_sf"/>
</dbReference>
<keyword evidence="4" id="KW-1185">Reference proteome</keyword>
<dbReference type="Proteomes" id="UP001217089">
    <property type="component" value="Unassembled WGS sequence"/>
</dbReference>
<evidence type="ECO:0000256" key="1">
    <source>
        <dbReference type="ARBA" id="ARBA00023125"/>
    </source>
</evidence>
<evidence type="ECO:0000256" key="2">
    <source>
        <dbReference type="ARBA" id="ARBA00023172"/>
    </source>
</evidence>
<dbReference type="PANTHER" id="PTHR34605:SF4">
    <property type="entry name" value="DNA ADENINE METHYLTRANSFERASE"/>
    <property type="match status" value="1"/>
</dbReference>
<name>A0ABQ9F964_TEGGR</name>
<comment type="caution">
    <text evidence="3">The sequence shown here is derived from an EMBL/GenBank/DDBJ whole genome shotgun (WGS) entry which is preliminary data.</text>
</comment>
<gene>
    <name evidence="3" type="ORF">KUTeg_008455</name>
</gene>
<dbReference type="Gene3D" id="1.10.443.10">
    <property type="entry name" value="Intergrase catalytic core"/>
    <property type="match status" value="1"/>
</dbReference>
<dbReference type="InterPro" id="IPR011010">
    <property type="entry name" value="DNA_brk_join_enz"/>
</dbReference>
<evidence type="ECO:0000313" key="4">
    <source>
        <dbReference type="Proteomes" id="UP001217089"/>
    </source>
</evidence>
<reference evidence="3 4" key="1">
    <citation type="submission" date="2022-12" db="EMBL/GenBank/DDBJ databases">
        <title>Chromosome-level genome of Tegillarca granosa.</title>
        <authorList>
            <person name="Kim J."/>
        </authorList>
    </citation>
    <scope>NUCLEOTIDE SEQUENCE [LARGE SCALE GENOMIC DNA]</scope>
    <source>
        <strain evidence="3">Teg-2019</strain>
        <tissue evidence="3">Adductor muscle</tissue>
    </source>
</reference>
<accession>A0ABQ9F964</accession>
<protein>
    <recommendedName>
        <fullName evidence="5">Tyr recombinase domain-containing protein</fullName>
    </recommendedName>
</protein>
<dbReference type="EMBL" id="JARBDR010000342">
    <property type="protein sequence ID" value="KAJ8313894.1"/>
    <property type="molecule type" value="Genomic_DNA"/>
</dbReference>
<dbReference type="PANTHER" id="PTHR34605">
    <property type="entry name" value="PHAGE_INTEGRASE DOMAIN-CONTAINING PROTEIN"/>
    <property type="match status" value="1"/>
</dbReference>
<dbReference type="SUPFAM" id="SSF56349">
    <property type="entry name" value="DNA breaking-rejoining enzymes"/>
    <property type="match status" value="1"/>
</dbReference>
<organism evidence="3 4">
    <name type="scientific">Tegillarca granosa</name>
    <name type="common">Malaysian cockle</name>
    <name type="synonym">Anadara granosa</name>
    <dbReference type="NCBI Taxonomy" id="220873"/>
    <lineage>
        <taxon>Eukaryota</taxon>
        <taxon>Metazoa</taxon>
        <taxon>Spiralia</taxon>
        <taxon>Lophotrochozoa</taxon>
        <taxon>Mollusca</taxon>
        <taxon>Bivalvia</taxon>
        <taxon>Autobranchia</taxon>
        <taxon>Pteriomorphia</taxon>
        <taxon>Arcoida</taxon>
        <taxon>Arcoidea</taxon>
        <taxon>Arcidae</taxon>
        <taxon>Tegillarca</taxon>
    </lineage>
</organism>
<evidence type="ECO:0008006" key="5">
    <source>
        <dbReference type="Google" id="ProtNLM"/>
    </source>
</evidence>
<sequence>MEVLYDLLTRSHWGTLAHFKDHETFGGIVQMLPQIVKKSKADTTNKKYDDYFKRFRVWCNSHQFSALPCSVSILCSFLGGLIQRGGRRILAKPINKKEPVTIDILNKLIDIFGVDKCNLLNLRICVLCLLGFNELVNMKLSDISFKQGYVEISIRKSKTDIYRRGNVIVISETGNKLCPVSWLRDFINYSRKYLFSEERRK</sequence>
<keyword evidence="1" id="KW-0238">DNA-binding</keyword>
<dbReference type="SUPFAM" id="SSF47823">
    <property type="entry name" value="lambda integrase-like, N-terminal domain"/>
    <property type="match status" value="1"/>
</dbReference>
<keyword evidence="2" id="KW-0233">DNA recombination</keyword>
<proteinExistence type="predicted"/>
<dbReference type="Gene3D" id="1.10.150.130">
    <property type="match status" value="1"/>
</dbReference>
<dbReference type="InterPro" id="IPR010998">
    <property type="entry name" value="Integrase_recombinase_N"/>
</dbReference>
<evidence type="ECO:0000313" key="3">
    <source>
        <dbReference type="EMBL" id="KAJ8313894.1"/>
    </source>
</evidence>
<dbReference type="InterPro" id="IPR052925">
    <property type="entry name" value="Phage_Integrase-like_Recomb"/>
</dbReference>